<feature type="chain" id="PRO_5032632988" evidence="2">
    <location>
        <begin position="22"/>
        <end position="101"/>
    </location>
</feature>
<dbReference type="EMBL" id="JACHIM010000002">
    <property type="protein sequence ID" value="MBB5073417.1"/>
    <property type="molecule type" value="Genomic_DNA"/>
</dbReference>
<evidence type="ECO:0000313" key="4">
    <source>
        <dbReference type="Proteomes" id="UP000561417"/>
    </source>
</evidence>
<keyword evidence="2" id="KW-0732">Signal</keyword>
<keyword evidence="4" id="KW-1185">Reference proteome</keyword>
<protein>
    <submittedName>
        <fullName evidence="3">Uncharacterized protein</fullName>
    </submittedName>
</protein>
<comment type="caution">
    <text evidence="3">The sequence shown here is derived from an EMBL/GenBank/DDBJ whole genome shotgun (WGS) entry which is preliminary data.</text>
</comment>
<evidence type="ECO:0000313" key="3">
    <source>
        <dbReference type="EMBL" id="MBB5073417.1"/>
    </source>
</evidence>
<accession>A0A840NZC0</accession>
<reference evidence="3 4" key="1">
    <citation type="submission" date="2020-08" db="EMBL/GenBank/DDBJ databases">
        <title>Genomic Encyclopedia of Type Strains, Phase IV (KMG-IV): sequencing the most valuable type-strain genomes for metagenomic binning, comparative biology and taxonomic classification.</title>
        <authorList>
            <person name="Goeker M."/>
        </authorList>
    </citation>
    <scope>NUCLEOTIDE SEQUENCE [LARGE SCALE GENOMIC DNA]</scope>
    <source>
        <strain evidence="3 4">DSM 28538</strain>
    </source>
</reference>
<proteinExistence type="predicted"/>
<organism evidence="3 4">
    <name type="scientific">Bartonella callosciuri</name>
    <dbReference type="NCBI Taxonomy" id="686223"/>
    <lineage>
        <taxon>Bacteria</taxon>
        <taxon>Pseudomonadati</taxon>
        <taxon>Pseudomonadota</taxon>
        <taxon>Alphaproteobacteria</taxon>
        <taxon>Hyphomicrobiales</taxon>
        <taxon>Bartonellaceae</taxon>
        <taxon>Bartonella</taxon>
    </lineage>
</organism>
<name>A0A840NZC0_9HYPH</name>
<dbReference type="Proteomes" id="UP000561417">
    <property type="component" value="Unassembled WGS sequence"/>
</dbReference>
<feature type="compositionally biased region" description="Basic residues" evidence="1">
    <location>
        <begin position="78"/>
        <end position="93"/>
    </location>
</feature>
<evidence type="ECO:0000256" key="2">
    <source>
        <dbReference type="SAM" id="SignalP"/>
    </source>
</evidence>
<dbReference type="RefSeq" id="WP_183228507.1">
    <property type="nucleotide sequence ID" value="NZ_JACHIM010000002.1"/>
</dbReference>
<feature type="region of interest" description="Disordered" evidence="1">
    <location>
        <begin position="74"/>
        <end position="101"/>
    </location>
</feature>
<sequence length="101" mass="11218">MNTKYFITAFATFASISIAQGASFMTAQKLVQGVSFNDFLLNEKVRSSLDKVFQERSPYLDNDQWKVDVELVPVSSSSRKRGSGSGGRSRRPTLSRGPMSF</sequence>
<dbReference type="AlphaFoldDB" id="A0A840NZC0"/>
<feature type="signal peptide" evidence="2">
    <location>
        <begin position="1"/>
        <end position="21"/>
    </location>
</feature>
<gene>
    <name evidence="3" type="ORF">HNQ69_000538</name>
</gene>
<evidence type="ECO:0000256" key="1">
    <source>
        <dbReference type="SAM" id="MobiDB-lite"/>
    </source>
</evidence>